<feature type="domain" description="PAC" evidence="3">
    <location>
        <begin position="531"/>
        <end position="582"/>
    </location>
</feature>
<dbReference type="SMART" id="SM00086">
    <property type="entry name" value="PAC"/>
    <property type="match status" value="3"/>
</dbReference>
<dbReference type="InterPro" id="IPR035965">
    <property type="entry name" value="PAS-like_dom_sf"/>
</dbReference>
<dbReference type="CDD" id="cd00130">
    <property type="entry name" value="PAS"/>
    <property type="match status" value="3"/>
</dbReference>
<feature type="domain" description="PAC" evidence="3">
    <location>
        <begin position="284"/>
        <end position="339"/>
    </location>
</feature>
<feature type="domain" description="PAS" evidence="2">
    <location>
        <begin position="81"/>
        <end position="135"/>
    </location>
</feature>
<dbReference type="PROSITE" id="PS50113">
    <property type="entry name" value="PAC"/>
    <property type="match status" value="3"/>
</dbReference>
<organism evidence="4 5">
    <name type="scientific">Halocatena marina</name>
    <dbReference type="NCBI Taxonomy" id="2934937"/>
    <lineage>
        <taxon>Archaea</taxon>
        <taxon>Methanobacteriati</taxon>
        <taxon>Methanobacteriota</taxon>
        <taxon>Stenosarchaea group</taxon>
        <taxon>Halobacteria</taxon>
        <taxon>Halobacteriales</taxon>
        <taxon>Natronomonadaceae</taxon>
        <taxon>Halocatena</taxon>
    </lineage>
</organism>
<dbReference type="Proteomes" id="UP001596417">
    <property type="component" value="Unassembled WGS sequence"/>
</dbReference>
<keyword evidence="1" id="KW-0175">Coiled coil</keyword>
<feature type="domain" description="PAS" evidence="2">
    <location>
        <begin position="457"/>
        <end position="526"/>
    </location>
</feature>
<dbReference type="Pfam" id="PF08448">
    <property type="entry name" value="PAS_4"/>
    <property type="match status" value="2"/>
</dbReference>
<evidence type="ECO:0000256" key="1">
    <source>
        <dbReference type="SAM" id="Coils"/>
    </source>
</evidence>
<gene>
    <name evidence="4" type="ORF">ACFQL7_06180</name>
</gene>
<dbReference type="InterPro" id="IPR052155">
    <property type="entry name" value="Biofilm_reg_signaling"/>
</dbReference>
<proteinExistence type="predicted"/>
<dbReference type="PANTHER" id="PTHR44757">
    <property type="entry name" value="DIGUANYLATE CYCLASE DGCP"/>
    <property type="match status" value="1"/>
</dbReference>
<keyword evidence="5" id="KW-1185">Reference proteome</keyword>
<evidence type="ECO:0000313" key="5">
    <source>
        <dbReference type="Proteomes" id="UP001596417"/>
    </source>
</evidence>
<accession>A0ABD5YLP4</accession>
<feature type="domain" description="PAS" evidence="2">
    <location>
        <begin position="341"/>
        <end position="414"/>
    </location>
</feature>
<dbReference type="Pfam" id="PF13426">
    <property type="entry name" value="PAS_9"/>
    <property type="match status" value="2"/>
</dbReference>
<dbReference type="SUPFAM" id="SSF55785">
    <property type="entry name" value="PYP-like sensor domain (PAS domain)"/>
    <property type="match status" value="4"/>
</dbReference>
<dbReference type="InterPro" id="IPR003018">
    <property type="entry name" value="GAF"/>
</dbReference>
<dbReference type="Gene3D" id="3.30.450.20">
    <property type="entry name" value="PAS domain"/>
    <property type="match status" value="4"/>
</dbReference>
<dbReference type="PANTHER" id="PTHR44757:SF2">
    <property type="entry name" value="BIOFILM ARCHITECTURE MAINTENANCE PROTEIN MBAA"/>
    <property type="match status" value="1"/>
</dbReference>
<dbReference type="InterPro" id="IPR000700">
    <property type="entry name" value="PAS-assoc_C"/>
</dbReference>
<sequence>MTSSDQHITHEDIRTVFDRFDDPQTPVTAAEVASTLDCSQTVAVETLATLVEHGTLQTKHVGGNERIWWHPPHDSLEMHPETAQLTALMQAVTEYAIFILDHDGHVTSWNEGAERIKGYTDSEIVGEHFSVFYTEADIDADVPETNLAKAAVDGEYTDEGWRVCSDGTRFWANITITALYDNDGSVYGYTKVTRDNSEQHEYEQQLRRERDLVDRILDTIPVGVSIFNPDKTLARTNSRAGQTVGHQDENVHEDEIDTLDASDTDDTIVPVDSRLYDRVFETKEPVSDEVIRYELPTGKHRWISVNAAPLLTQDGELERVIVTEKDITQLKNQTHQLERQRDELVRELQDMFARIDDAFFALDREWRFTYVNERAEEIIEKSEAELLGNVVWDEYLKGAETTFQKEFERAMTTQQAVTFEEHYPPLDRWFSIRAYPSETGLSVYFQDISEKKARERTLEQSKTTMETVWDGIITLDADDRFAVVNDAFCTMVGYDREKLIGEHVTLIHSSHINEEATLLNKSVLAGESPFVTSEFDMVTADGGTIPVEGRFGPYKYGDGTDGRTGVVRDITDRNRRKEELETQITQQTATARLGKRALEEPDLDRLMDEAVALVAETLDTDYCKVLELLPDGNELLLRAGIGWNEGIVGTATVETDRHSQAGYTLLSTEPVVVEDLTAESRFSGPDLLIEHGVESGLSVIIGSPTNPWGVLGTHDRSHREFSVHDINFVRSVANILATAIERANQELLLSTTRSIAEAETFEDGLQAALHEVCTATQWEVRYGPSRTMDLSS</sequence>
<dbReference type="InterPro" id="IPR000014">
    <property type="entry name" value="PAS"/>
</dbReference>
<feature type="coiled-coil region" evidence="1">
    <location>
        <begin position="320"/>
        <end position="354"/>
    </location>
</feature>
<dbReference type="Pfam" id="PF01590">
    <property type="entry name" value="GAF"/>
    <property type="match status" value="1"/>
</dbReference>
<feature type="domain" description="PAC" evidence="3">
    <location>
        <begin position="156"/>
        <end position="208"/>
    </location>
</feature>
<dbReference type="SUPFAM" id="SSF55781">
    <property type="entry name" value="GAF domain-like"/>
    <property type="match status" value="1"/>
</dbReference>
<dbReference type="InterPro" id="IPR029016">
    <property type="entry name" value="GAF-like_dom_sf"/>
</dbReference>
<dbReference type="EMBL" id="JBHTAX010000001">
    <property type="protein sequence ID" value="MFC7189477.1"/>
    <property type="molecule type" value="Genomic_DNA"/>
</dbReference>
<protein>
    <submittedName>
        <fullName evidence="4">PAS domain S-box protein</fullName>
    </submittedName>
</protein>
<evidence type="ECO:0000259" key="3">
    <source>
        <dbReference type="PROSITE" id="PS50113"/>
    </source>
</evidence>
<dbReference type="InterPro" id="IPR013656">
    <property type="entry name" value="PAS_4"/>
</dbReference>
<reference evidence="4 5" key="1">
    <citation type="journal article" date="2019" name="Int. J. Syst. Evol. Microbiol.">
        <title>The Global Catalogue of Microorganisms (GCM) 10K type strain sequencing project: providing services to taxonomists for standard genome sequencing and annotation.</title>
        <authorList>
            <consortium name="The Broad Institute Genomics Platform"/>
            <consortium name="The Broad Institute Genome Sequencing Center for Infectious Disease"/>
            <person name="Wu L."/>
            <person name="Ma J."/>
        </authorList>
    </citation>
    <scope>NUCLEOTIDE SEQUENCE [LARGE SCALE GENOMIC DNA]</scope>
    <source>
        <strain evidence="4 5">RDMS1</strain>
    </source>
</reference>
<dbReference type="AlphaFoldDB" id="A0ABD5YLP4"/>
<dbReference type="NCBIfam" id="TIGR00229">
    <property type="entry name" value="sensory_box"/>
    <property type="match status" value="3"/>
</dbReference>
<dbReference type="SMART" id="SM00091">
    <property type="entry name" value="PAS"/>
    <property type="match status" value="4"/>
</dbReference>
<evidence type="ECO:0000313" key="4">
    <source>
        <dbReference type="EMBL" id="MFC7189477.1"/>
    </source>
</evidence>
<dbReference type="PROSITE" id="PS50112">
    <property type="entry name" value="PAS"/>
    <property type="match status" value="3"/>
</dbReference>
<dbReference type="Gene3D" id="3.30.450.40">
    <property type="match status" value="1"/>
</dbReference>
<dbReference type="SMART" id="SM00065">
    <property type="entry name" value="GAF"/>
    <property type="match status" value="1"/>
</dbReference>
<name>A0ABD5YLP4_9EURY</name>
<evidence type="ECO:0000259" key="2">
    <source>
        <dbReference type="PROSITE" id="PS50112"/>
    </source>
</evidence>
<dbReference type="InterPro" id="IPR001610">
    <property type="entry name" value="PAC"/>
</dbReference>
<comment type="caution">
    <text evidence="4">The sequence shown here is derived from an EMBL/GenBank/DDBJ whole genome shotgun (WGS) entry which is preliminary data.</text>
</comment>